<sequence>MGEELQQHHNNSSTYGYGSSSLDIESAASNALLHEQEIETQKIIQGQREAGASVDGESNTDILRQRADPNALKEHLLKFTAHHRAETASKRGSSVSTCGEGNVDVGNGYGIPGGVAYAGHSEISEKPEPTDYLPEYLKHKLKARGILRDGSGAVTSNAQDVSAGSWNRQTSVPFQTNANTLPLGWVDAKDPASGATYYYNQHTGATQWERPLELPSTTSSAPPPMPPKEEWIETLDETSGHKYYYNTKTHVSQWEPPASLKKPSATNTNNTANGKREIPPSQMPRCSGCGGWGVGLVQSWGYCAHCTRVFNLPEQQYLAYVTNSRNSGQNDPNQRSSSKPPVKKGVGKKRAHAEDDEVDPMDPSSYSDAPRGGWVVGLKGMQPRAADTTATGPLFQQRPYPSPGAVLRRNAETASSQKKKPGSHFTEITKRGDGKDAKEASLLLVDSLMAMASLTTSSIALLNKPLLPNRSSSLSSSTSHSRLYRFSSPPSSFRSRFTSASIRAVALEPELNETPSSDIKETETVETQVFACPVCYEPLMRKGPSGINLQAIYRSGFKCGQCNKTYSSKDEYLDLTVTAGFDSFNEVKPITTELFRSPLVSFLYERGWRQNFARSGFPGPDEEFRMAEEYFKEAEGGVLVDVSCGSGLFSRKFAKSGKYSGVIALDYSENMLRQCNEFIKKDTTFDSSTNIAVVRADVSRLPFASGSVDAVHAGAALHCWPSPTNAIAEICRVLRSGGVFVGTTFLRYSPSTPWIIRPFQSRILQNYNYLMQDEIKDVCTTCGLTDYEDIVQDSFIMFTARKP</sequence>
<dbReference type="SMART" id="SM00456">
    <property type="entry name" value="WW"/>
    <property type="match status" value="2"/>
</dbReference>
<feature type="compositionally biased region" description="Polar residues" evidence="22">
    <location>
        <begin position="324"/>
        <end position="335"/>
    </location>
</feature>
<organism evidence="25">
    <name type="scientific">Brassica campestris</name>
    <name type="common">Field mustard</name>
    <dbReference type="NCBI Taxonomy" id="3711"/>
    <lineage>
        <taxon>Eukaryota</taxon>
        <taxon>Viridiplantae</taxon>
        <taxon>Streptophyta</taxon>
        <taxon>Embryophyta</taxon>
        <taxon>Tracheophyta</taxon>
        <taxon>Spermatophyta</taxon>
        <taxon>Magnoliopsida</taxon>
        <taxon>eudicotyledons</taxon>
        <taxon>Gunneridae</taxon>
        <taxon>Pentapetalae</taxon>
        <taxon>rosids</taxon>
        <taxon>malvids</taxon>
        <taxon>Brassicales</taxon>
        <taxon>Brassicaceae</taxon>
        <taxon>Brassiceae</taxon>
        <taxon>Brassica</taxon>
    </lineage>
</organism>
<evidence type="ECO:0000256" key="10">
    <source>
        <dbReference type="ARBA" id="ARBA00022664"/>
    </source>
</evidence>
<feature type="region of interest" description="Disordered" evidence="22">
    <location>
        <begin position="324"/>
        <end position="373"/>
    </location>
</feature>
<feature type="domain" description="WW" evidence="23">
    <location>
        <begin position="225"/>
        <end position="259"/>
    </location>
</feature>
<evidence type="ECO:0000256" key="13">
    <source>
        <dbReference type="ARBA" id="ARBA00022859"/>
    </source>
</evidence>
<feature type="region of interest" description="Disordered" evidence="22">
    <location>
        <begin position="385"/>
        <end position="432"/>
    </location>
</feature>
<evidence type="ECO:0000256" key="6">
    <source>
        <dbReference type="ARBA" id="ARBA00022553"/>
    </source>
</evidence>
<keyword evidence="14" id="KW-0809">Transit peptide</keyword>
<dbReference type="GO" id="GO:0010287">
    <property type="term" value="C:plastoglobule"/>
    <property type="evidence" value="ECO:0007669"/>
    <property type="project" value="UniProtKB-SubCell"/>
</dbReference>
<dbReference type="GO" id="GO:0006397">
    <property type="term" value="P:mRNA processing"/>
    <property type="evidence" value="ECO:0007669"/>
    <property type="project" value="UniProtKB-KW"/>
</dbReference>
<dbReference type="AlphaFoldDB" id="A0A3P6D8P3"/>
<evidence type="ECO:0000256" key="1">
    <source>
        <dbReference type="ARBA" id="ARBA00004324"/>
    </source>
</evidence>
<proteinExistence type="inferred from homology"/>
<keyword evidence="8" id="KW-0489">Methyltransferase</keyword>
<keyword evidence="5" id="KW-0150">Chloroplast</keyword>
<dbReference type="Proteomes" id="UP000694005">
    <property type="component" value="Chromosome A04"/>
</dbReference>
<dbReference type="GO" id="GO:0045087">
    <property type="term" value="P:innate immune response"/>
    <property type="evidence" value="ECO:0007669"/>
    <property type="project" value="UniProtKB-KW"/>
</dbReference>
<dbReference type="EMBL" id="LS974620">
    <property type="protein sequence ID" value="CAG7908354.1"/>
    <property type="molecule type" value="Genomic_DNA"/>
</dbReference>
<evidence type="ECO:0000256" key="2">
    <source>
        <dbReference type="ARBA" id="ARBA00004463"/>
    </source>
</evidence>
<protein>
    <recommendedName>
        <fullName evidence="4">Polyglutamine-binding protein 1</fullName>
    </recommendedName>
    <alternativeName>
        <fullName evidence="19">Polyglutamine tract-binding protein 1</fullName>
    </alternativeName>
</protein>
<dbReference type="EMBL" id="LR031576">
    <property type="protein sequence ID" value="VDD15719.1"/>
    <property type="molecule type" value="Genomic_DNA"/>
</dbReference>
<evidence type="ECO:0000256" key="7">
    <source>
        <dbReference type="ARBA" id="ARBA00022588"/>
    </source>
</evidence>
<dbReference type="Pfam" id="PF00397">
    <property type="entry name" value="WW"/>
    <property type="match status" value="2"/>
</dbReference>
<dbReference type="Gene3D" id="3.40.50.150">
    <property type="entry name" value="Vaccinia Virus protein VP39"/>
    <property type="match status" value="1"/>
</dbReference>
<gene>
    <name evidence="25" type="ORF">BRAA04T18591Z</name>
    <name evidence="24" type="ORF">BRAPAZ1V2_A04P32550.2</name>
</gene>
<evidence type="ECO:0000256" key="14">
    <source>
        <dbReference type="ARBA" id="ARBA00022946"/>
    </source>
</evidence>
<evidence type="ECO:0000256" key="9">
    <source>
        <dbReference type="ARBA" id="ARBA00022640"/>
    </source>
</evidence>
<evidence type="ECO:0000313" key="24">
    <source>
        <dbReference type="EMBL" id="CAG7908354.1"/>
    </source>
</evidence>
<keyword evidence="7" id="KW-0399">Innate immunity</keyword>
<dbReference type="InterPro" id="IPR029063">
    <property type="entry name" value="SAM-dependent_MTases_sf"/>
</dbReference>
<feature type="domain" description="WW" evidence="23">
    <location>
        <begin position="179"/>
        <end position="213"/>
    </location>
</feature>
<comment type="similarity">
    <text evidence="3">Belongs to the methyltransferase superfamily.</text>
</comment>
<evidence type="ECO:0000256" key="19">
    <source>
        <dbReference type="ARBA" id="ARBA00042167"/>
    </source>
</evidence>
<evidence type="ECO:0000256" key="12">
    <source>
        <dbReference type="ARBA" id="ARBA00022737"/>
    </source>
</evidence>
<keyword evidence="15" id="KW-0805">Transcription regulation</keyword>
<dbReference type="GO" id="GO:0008757">
    <property type="term" value="F:S-adenosylmethionine-dependent methyltransferase activity"/>
    <property type="evidence" value="ECO:0007669"/>
    <property type="project" value="InterPro"/>
</dbReference>
<keyword evidence="11" id="KW-0808">Transferase</keyword>
<evidence type="ECO:0000256" key="3">
    <source>
        <dbReference type="ARBA" id="ARBA00008361"/>
    </source>
</evidence>
<evidence type="ECO:0000256" key="17">
    <source>
        <dbReference type="ARBA" id="ARBA00023187"/>
    </source>
</evidence>
<dbReference type="Gene3D" id="3.40.30.10">
    <property type="entry name" value="Glutaredoxin"/>
    <property type="match status" value="1"/>
</dbReference>
<dbReference type="FunFam" id="3.40.50.150:FF:000144">
    <property type="entry name" value="Putative methyltransferase, chloroplastic"/>
    <property type="match status" value="1"/>
</dbReference>
<keyword evidence="13" id="KW-0391">Immunity</keyword>
<comment type="subunit">
    <text evidence="20">Interacts with POU3F2/Brn-2, ATXN1, TXNL4A, HTT and AR. Interaction with ATXN1 correlates positively with the length of the polyglutamine tract. Interacts with RNA polymerase II large subunit in a phosphorylation-dependent manner. Forms a ternary complex with ATXN1 mutant and phosphorylated RNA polymerase II. Interacts (via C-terminus) with TXNL4A and CD2BP2. Interacts (via WW domain) with ATN1 and SF3B1, and may interact with additional splice factors. Interacts (via WW domain) with WBP11; Leading to reduce interaction between PQBP1 and TXNL4A. Interacts with CAPRIN1. Interacts with DDX1. Interacts with SFPQ. Interacts with KHSRP.</text>
</comment>
<dbReference type="SUPFAM" id="SSF53335">
    <property type="entry name" value="S-adenosyl-L-methionine-dependent methyltransferases"/>
    <property type="match status" value="1"/>
</dbReference>
<keyword evidence="9" id="KW-0934">Plastid</keyword>
<dbReference type="PANTHER" id="PTHR21737:SF3">
    <property type="entry name" value="POLYGLUTAMINE-BINDING PROTEIN 1"/>
    <property type="match status" value="1"/>
</dbReference>
<dbReference type="SUPFAM" id="SSF51045">
    <property type="entry name" value="WW domain"/>
    <property type="match status" value="2"/>
</dbReference>
<feature type="region of interest" description="Disordered" evidence="22">
    <location>
        <begin position="1"/>
        <end position="21"/>
    </location>
</feature>
<dbReference type="GO" id="GO:0016607">
    <property type="term" value="C:nuclear speck"/>
    <property type="evidence" value="ECO:0007669"/>
    <property type="project" value="UniProtKB-SubCell"/>
</dbReference>
<dbReference type="InterPro" id="IPR036020">
    <property type="entry name" value="WW_dom_sf"/>
</dbReference>
<name>A0A3P6D8P3_BRACM</name>
<keyword evidence="12" id="KW-0677">Repeat</keyword>
<evidence type="ECO:0000256" key="21">
    <source>
        <dbReference type="ARBA" id="ARBA00060463"/>
    </source>
</evidence>
<evidence type="ECO:0000256" key="18">
    <source>
        <dbReference type="ARBA" id="ARBA00023242"/>
    </source>
</evidence>
<evidence type="ECO:0000256" key="4">
    <source>
        <dbReference type="ARBA" id="ARBA00021117"/>
    </source>
</evidence>
<evidence type="ECO:0000256" key="20">
    <source>
        <dbReference type="ARBA" id="ARBA00046362"/>
    </source>
</evidence>
<feature type="region of interest" description="Disordered" evidence="22">
    <location>
        <begin position="255"/>
        <end position="284"/>
    </location>
</feature>
<dbReference type="Gramene" id="A04p32550.2_BraZ1">
    <property type="protein sequence ID" value="A04p32550.2_BraZ1.CDS"/>
    <property type="gene ID" value="A04g32550.2_BraZ1"/>
</dbReference>
<keyword evidence="18" id="KW-0539">Nucleus</keyword>
<evidence type="ECO:0000256" key="22">
    <source>
        <dbReference type="SAM" id="MobiDB-lite"/>
    </source>
</evidence>
<dbReference type="InterPro" id="IPR013216">
    <property type="entry name" value="Methyltransf_11"/>
</dbReference>
<accession>A0A3P6D8P3</accession>
<keyword evidence="10" id="KW-0507">mRNA processing</keyword>
<feature type="compositionally biased region" description="Low complexity" evidence="22">
    <location>
        <begin position="10"/>
        <end position="21"/>
    </location>
</feature>
<keyword evidence="16" id="KW-0804">Transcription</keyword>
<dbReference type="PROSITE" id="PS50020">
    <property type="entry name" value="WW_DOMAIN_2"/>
    <property type="match status" value="2"/>
</dbReference>
<evidence type="ECO:0000256" key="15">
    <source>
        <dbReference type="ARBA" id="ARBA00023015"/>
    </source>
</evidence>
<evidence type="ECO:0000256" key="11">
    <source>
        <dbReference type="ARBA" id="ARBA00022679"/>
    </source>
</evidence>
<dbReference type="GO" id="GO:0032259">
    <property type="term" value="P:methylation"/>
    <property type="evidence" value="ECO:0007669"/>
    <property type="project" value="UniProtKB-KW"/>
</dbReference>
<comment type="subcellular location">
    <subcellularLocation>
        <location evidence="2">Cytoplasmic granule</location>
    </subcellularLocation>
    <subcellularLocation>
        <location evidence="1">Nucleus speckle</location>
    </subcellularLocation>
    <subcellularLocation>
        <location evidence="21">Plastid</location>
        <location evidence="21">Chloroplast</location>
        <location evidence="21">Plastoglobule</location>
    </subcellularLocation>
</comment>
<dbReference type="PANTHER" id="PTHR21737">
    <property type="entry name" value="POLYGLUTAMINE BINDING PROTEIN 1/MARVEL MEMBRANE-ASSOCIATING DOMAIN CONTAINING 3"/>
    <property type="match status" value="1"/>
</dbReference>
<evidence type="ECO:0000256" key="16">
    <source>
        <dbReference type="ARBA" id="ARBA00023163"/>
    </source>
</evidence>
<evidence type="ECO:0000256" key="8">
    <source>
        <dbReference type="ARBA" id="ARBA00022603"/>
    </source>
</evidence>
<keyword evidence="6" id="KW-0597">Phosphoprotein</keyword>
<dbReference type="Pfam" id="PF08241">
    <property type="entry name" value="Methyltransf_11"/>
    <property type="match status" value="1"/>
</dbReference>
<keyword evidence="17" id="KW-0508">mRNA splicing</keyword>
<dbReference type="GO" id="GO:0008380">
    <property type="term" value="P:RNA splicing"/>
    <property type="evidence" value="ECO:0007669"/>
    <property type="project" value="UniProtKB-KW"/>
</dbReference>
<feature type="compositionally biased region" description="Basic residues" evidence="22">
    <location>
        <begin position="341"/>
        <end position="351"/>
    </location>
</feature>
<dbReference type="PROSITE" id="PS01159">
    <property type="entry name" value="WW_DOMAIN_1"/>
    <property type="match status" value="2"/>
</dbReference>
<dbReference type="Gene3D" id="2.20.70.10">
    <property type="match status" value="2"/>
</dbReference>
<evidence type="ECO:0000313" key="25">
    <source>
        <dbReference type="EMBL" id="VDD15719.1"/>
    </source>
</evidence>
<dbReference type="CDD" id="cd00201">
    <property type="entry name" value="WW"/>
    <property type="match status" value="2"/>
</dbReference>
<evidence type="ECO:0000259" key="23">
    <source>
        <dbReference type="PROSITE" id="PS50020"/>
    </source>
</evidence>
<evidence type="ECO:0000256" key="5">
    <source>
        <dbReference type="ARBA" id="ARBA00022528"/>
    </source>
</evidence>
<reference evidence="25" key="1">
    <citation type="submission" date="2018-11" db="EMBL/GenBank/DDBJ databases">
        <authorList>
            <consortium name="Genoscope - CEA"/>
            <person name="William W."/>
        </authorList>
    </citation>
    <scope>NUCLEOTIDE SEQUENCE</scope>
</reference>
<feature type="compositionally biased region" description="Polar residues" evidence="22">
    <location>
        <begin position="264"/>
        <end position="273"/>
    </location>
</feature>
<dbReference type="CDD" id="cd02440">
    <property type="entry name" value="AdoMet_MTases"/>
    <property type="match status" value="1"/>
</dbReference>
<dbReference type="InterPro" id="IPR001202">
    <property type="entry name" value="WW_dom"/>
</dbReference>